<evidence type="ECO:0000256" key="1">
    <source>
        <dbReference type="SAM" id="Phobius"/>
    </source>
</evidence>
<proteinExistence type="predicted"/>
<evidence type="ECO:0000313" key="2">
    <source>
        <dbReference type="EMBL" id="KKN92772.1"/>
    </source>
</evidence>
<feature type="transmembrane region" description="Helical" evidence="1">
    <location>
        <begin position="198"/>
        <end position="216"/>
    </location>
</feature>
<accession>A0A0F9UZ41</accession>
<dbReference type="AlphaFoldDB" id="A0A0F9UZ41"/>
<protein>
    <submittedName>
        <fullName evidence="2">Uncharacterized protein</fullName>
    </submittedName>
</protein>
<sequence length="230" mass="24876">MDSDKTFGQRVKEGGTGRRISFTGLLLLCVCFFLPQAEGCDSDFIPVDEIIVSGPQDQPQMDIGVLFTAFLPFTFAFIMAPLYVIRQLVRFGSTRRAMSVLALVLCLLTMLWAAGYTTALFAPDVYSAYLDPEVTDFWTTGRIIDGLVCSVLLLGAISCLLVAWLATPAAKAPLAMFSFGVGAGVYFAAAISRTDARYGLWLSITASILIAIGGAWEAVHAIRRRHAGIC</sequence>
<feature type="transmembrane region" description="Helical" evidence="1">
    <location>
        <begin position="97"/>
        <end position="123"/>
    </location>
</feature>
<feature type="transmembrane region" description="Helical" evidence="1">
    <location>
        <begin position="143"/>
        <end position="167"/>
    </location>
</feature>
<keyword evidence="1" id="KW-1133">Transmembrane helix</keyword>
<feature type="transmembrane region" description="Helical" evidence="1">
    <location>
        <begin position="63"/>
        <end position="85"/>
    </location>
</feature>
<keyword evidence="1" id="KW-0472">Membrane</keyword>
<feature type="transmembrane region" description="Helical" evidence="1">
    <location>
        <begin position="174"/>
        <end position="192"/>
    </location>
</feature>
<dbReference type="EMBL" id="LAZR01000092">
    <property type="protein sequence ID" value="KKN92772.1"/>
    <property type="molecule type" value="Genomic_DNA"/>
</dbReference>
<gene>
    <name evidence="2" type="ORF">LCGC14_0205150</name>
</gene>
<organism evidence="2">
    <name type="scientific">marine sediment metagenome</name>
    <dbReference type="NCBI Taxonomy" id="412755"/>
    <lineage>
        <taxon>unclassified sequences</taxon>
        <taxon>metagenomes</taxon>
        <taxon>ecological metagenomes</taxon>
    </lineage>
</organism>
<name>A0A0F9UZ41_9ZZZZ</name>
<comment type="caution">
    <text evidence="2">The sequence shown here is derived from an EMBL/GenBank/DDBJ whole genome shotgun (WGS) entry which is preliminary data.</text>
</comment>
<reference evidence="2" key="1">
    <citation type="journal article" date="2015" name="Nature">
        <title>Complex archaea that bridge the gap between prokaryotes and eukaryotes.</title>
        <authorList>
            <person name="Spang A."/>
            <person name="Saw J.H."/>
            <person name="Jorgensen S.L."/>
            <person name="Zaremba-Niedzwiedzka K."/>
            <person name="Martijn J."/>
            <person name="Lind A.E."/>
            <person name="van Eijk R."/>
            <person name="Schleper C."/>
            <person name="Guy L."/>
            <person name="Ettema T.J."/>
        </authorList>
    </citation>
    <scope>NUCLEOTIDE SEQUENCE</scope>
</reference>
<keyword evidence="1" id="KW-0812">Transmembrane</keyword>